<accession>A0ACA9SE35</accession>
<evidence type="ECO:0000313" key="2">
    <source>
        <dbReference type="Proteomes" id="UP000789920"/>
    </source>
</evidence>
<keyword evidence="2" id="KW-1185">Reference proteome</keyword>
<reference evidence="1" key="1">
    <citation type="submission" date="2021-06" db="EMBL/GenBank/DDBJ databases">
        <authorList>
            <person name="Kallberg Y."/>
            <person name="Tangrot J."/>
            <person name="Rosling A."/>
        </authorList>
    </citation>
    <scope>NUCLEOTIDE SEQUENCE</scope>
    <source>
        <strain evidence="1">MA461A</strain>
    </source>
</reference>
<evidence type="ECO:0000313" key="1">
    <source>
        <dbReference type="EMBL" id="CAG8833882.1"/>
    </source>
</evidence>
<feature type="non-terminal residue" evidence="1">
    <location>
        <position position="1"/>
    </location>
</feature>
<name>A0ACA9SE35_9GLOM</name>
<proteinExistence type="predicted"/>
<sequence>KQILQEKWLKAKNMFTLMVVESPRPELEKQAQEHWPKDELKAN</sequence>
<dbReference type="Proteomes" id="UP000789920">
    <property type="component" value="Unassembled WGS sequence"/>
</dbReference>
<dbReference type="EMBL" id="CAJVQC010107635">
    <property type="protein sequence ID" value="CAG8833882.1"/>
    <property type="molecule type" value="Genomic_DNA"/>
</dbReference>
<gene>
    <name evidence="1" type="ORF">RPERSI_LOCUS28992</name>
</gene>
<comment type="caution">
    <text evidence="1">The sequence shown here is derived from an EMBL/GenBank/DDBJ whole genome shotgun (WGS) entry which is preliminary data.</text>
</comment>
<protein>
    <submittedName>
        <fullName evidence="1">34150_t:CDS:1</fullName>
    </submittedName>
</protein>
<organism evidence="1 2">
    <name type="scientific">Racocetra persica</name>
    <dbReference type="NCBI Taxonomy" id="160502"/>
    <lineage>
        <taxon>Eukaryota</taxon>
        <taxon>Fungi</taxon>
        <taxon>Fungi incertae sedis</taxon>
        <taxon>Mucoromycota</taxon>
        <taxon>Glomeromycotina</taxon>
        <taxon>Glomeromycetes</taxon>
        <taxon>Diversisporales</taxon>
        <taxon>Gigasporaceae</taxon>
        <taxon>Racocetra</taxon>
    </lineage>
</organism>